<dbReference type="EMBL" id="BSXG01000212">
    <property type="protein sequence ID" value="GME31827.1"/>
    <property type="molecule type" value="Genomic_DNA"/>
</dbReference>
<evidence type="ECO:0000313" key="2">
    <source>
        <dbReference type="Proteomes" id="UP001165186"/>
    </source>
</evidence>
<evidence type="ECO:0000313" key="1">
    <source>
        <dbReference type="EMBL" id="GME31827.1"/>
    </source>
</evidence>
<keyword evidence="2" id="KW-1185">Reference proteome</keyword>
<name>A0ACB5S9T3_9PEZI</name>
<accession>A0ACB5S9T3</accession>
<sequence>MPNPPPTRPPITTAHINAPRRRRITTIARLAAATHARQAATQRRAARSRATPHTLRADAQQLHHAVLALAAVMRELMGVLEEVGMVGAERREIAAELGRRCLG</sequence>
<organism evidence="1 2">
    <name type="scientific">Neofusicoccum parvum</name>
    <dbReference type="NCBI Taxonomy" id="310453"/>
    <lineage>
        <taxon>Eukaryota</taxon>
        <taxon>Fungi</taxon>
        <taxon>Dikarya</taxon>
        <taxon>Ascomycota</taxon>
        <taxon>Pezizomycotina</taxon>
        <taxon>Dothideomycetes</taxon>
        <taxon>Dothideomycetes incertae sedis</taxon>
        <taxon>Botryosphaeriales</taxon>
        <taxon>Botryosphaeriaceae</taxon>
        <taxon>Neofusicoccum</taxon>
    </lineage>
</organism>
<protein>
    <submittedName>
        <fullName evidence="1">Uncharacterized protein</fullName>
    </submittedName>
</protein>
<reference evidence="1" key="1">
    <citation type="submission" date="2024-09" db="EMBL/GenBank/DDBJ databases">
        <title>Draft Genome Sequences of Neofusicoccum parvum.</title>
        <authorList>
            <person name="Ashida A."/>
            <person name="Camagna M."/>
            <person name="Tanaka A."/>
            <person name="Takemoto D."/>
        </authorList>
    </citation>
    <scope>NUCLEOTIDE SEQUENCE</scope>
    <source>
        <strain evidence="1">PPO83</strain>
    </source>
</reference>
<gene>
    <name evidence="1" type="primary">g11252</name>
    <name evidence="1" type="ORF">NpPPO83_00011252</name>
</gene>
<comment type="caution">
    <text evidence="1">The sequence shown here is derived from an EMBL/GenBank/DDBJ whole genome shotgun (WGS) entry which is preliminary data.</text>
</comment>
<proteinExistence type="predicted"/>
<dbReference type="Proteomes" id="UP001165186">
    <property type="component" value="Unassembled WGS sequence"/>
</dbReference>